<dbReference type="EMBL" id="UYRU01109388">
    <property type="protein sequence ID" value="VDN43858.1"/>
    <property type="molecule type" value="Genomic_DNA"/>
</dbReference>
<gene>
    <name evidence="1" type="ORF">DILT_LOCUS19201</name>
</gene>
<keyword evidence="2" id="KW-1185">Reference proteome</keyword>
<evidence type="ECO:0000313" key="2">
    <source>
        <dbReference type="Proteomes" id="UP000281553"/>
    </source>
</evidence>
<sequence>MDDTALMNALSVYQEGEWKRLLALRQSVKASLTAWSRLSPTYLDFLMACDADPTGADRCLKSAQFDLQSVPPTLLDYLTDQSV</sequence>
<organism evidence="1 2">
    <name type="scientific">Dibothriocephalus latus</name>
    <name type="common">Fish tapeworm</name>
    <name type="synonym">Diphyllobothrium latum</name>
    <dbReference type="NCBI Taxonomy" id="60516"/>
    <lineage>
        <taxon>Eukaryota</taxon>
        <taxon>Metazoa</taxon>
        <taxon>Spiralia</taxon>
        <taxon>Lophotrochozoa</taxon>
        <taxon>Platyhelminthes</taxon>
        <taxon>Cestoda</taxon>
        <taxon>Eucestoda</taxon>
        <taxon>Diphyllobothriidea</taxon>
        <taxon>Diphyllobothriidae</taxon>
        <taxon>Dibothriocephalus</taxon>
    </lineage>
</organism>
<reference evidence="1 2" key="1">
    <citation type="submission" date="2018-11" db="EMBL/GenBank/DDBJ databases">
        <authorList>
            <consortium name="Pathogen Informatics"/>
        </authorList>
    </citation>
    <scope>NUCLEOTIDE SEQUENCE [LARGE SCALE GENOMIC DNA]</scope>
</reference>
<accession>A0A3P7P4W3</accession>
<evidence type="ECO:0000313" key="1">
    <source>
        <dbReference type="EMBL" id="VDN43858.1"/>
    </source>
</evidence>
<protein>
    <submittedName>
        <fullName evidence="1">Uncharacterized protein</fullName>
    </submittedName>
</protein>
<feature type="non-terminal residue" evidence="1">
    <location>
        <position position="83"/>
    </location>
</feature>
<name>A0A3P7P4W3_DIBLA</name>
<dbReference type="Proteomes" id="UP000281553">
    <property type="component" value="Unassembled WGS sequence"/>
</dbReference>
<proteinExistence type="predicted"/>
<dbReference type="AlphaFoldDB" id="A0A3P7P4W3"/>
<dbReference type="OrthoDB" id="10319318at2759"/>